<dbReference type="RefSeq" id="WP_154307274.1">
    <property type="nucleotide sequence ID" value="NZ_WKKI01000011.1"/>
</dbReference>
<dbReference type="InterPro" id="IPR050742">
    <property type="entry name" value="Helicase_Restrict-Modif_Enz"/>
</dbReference>
<dbReference type="Proteomes" id="UP000448867">
    <property type="component" value="Unassembled WGS sequence"/>
</dbReference>
<organism evidence="2 3">
    <name type="scientific">Metabacillus lacus</name>
    <dbReference type="NCBI Taxonomy" id="1983721"/>
    <lineage>
        <taxon>Bacteria</taxon>
        <taxon>Bacillati</taxon>
        <taxon>Bacillota</taxon>
        <taxon>Bacilli</taxon>
        <taxon>Bacillales</taxon>
        <taxon>Bacillaceae</taxon>
        <taxon>Metabacillus</taxon>
    </lineage>
</organism>
<evidence type="ECO:0000313" key="3">
    <source>
        <dbReference type="Proteomes" id="UP000448867"/>
    </source>
</evidence>
<dbReference type="GO" id="GO:0016787">
    <property type="term" value="F:hydrolase activity"/>
    <property type="evidence" value="ECO:0007669"/>
    <property type="project" value="InterPro"/>
</dbReference>
<dbReference type="EMBL" id="WKKI01000011">
    <property type="protein sequence ID" value="MRX72142.1"/>
    <property type="molecule type" value="Genomic_DNA"/>
</dbReference>
<name>A0A7X2LZN6_9BACI</name>
<feature type="domain" description="Helicase ATP-binding" evidence="1">
    <location>
        <begin position="17"/>
        <end position="189"/>
    </location>
</feature>
<dbReference type="OrthoDB" id="9802848at2"/>
<sequence length="205" mass="23476">MFQKQMEALHAINKAVNNYQDDKFAGLLVIPTGGGKTLTAVHWVLKNIINNNKSVLWIAHRYDLLDQALRTVKSNSYANLITKRECFNYRVISGQHCKPTEIRGDDDFIIASKDSLRKKDHLISMWLKSNKEVFLVIDETHRATAKSYRNIINLLGKEVDKLGILGSTATPFRTKVEEKGLLKKGFPNDIIYNINLRTLIREVYC</sequence>
<reference evidence="2 3" key="1">
    <citation type="submission" date="2019-11" db="EMBL/GenBank/DDBJ databases">
        <title>Bacillus lacus genome.</title>
        <authorList>
            <person name="Allen C.J."/>
            <person name="Newman J.D."/>
        </authorList>
    </citation>
    <scope>NUCLEOTIDE SEQUENCE [LARGE SCALE GENOMIC DNA]</scope>
    <source>
        <strain evidence="2 3">KCTC 33946</strain>
    </source>
</reference>
<protein>
    <submittedName>
        <fullName evidence="2">DEAD/DEAH box helicase</fullName>
    </submittedName>
</protein>
<dbReference type="InterPro" id="IPR027417">
    <property type="entry name" value="P-loop_NTPase"/>
</dbReference>
<dbReference type="GO" id="GO:0005524">
    <property type="term" value="F:ATP binding"/>
    <property type="evidence" value="ECO:0007669"/>
    <property type="project" value="InterPro"/>
</dbReference>
<comment type="caution">
    <text evidence="2">The sequence shown here is derived from an EMBL/GenBank/DDBJ whole genome shotgun (WGS) entry which is preliminary data.</text>
</comment>
<accession>A0A7X2LZN6</accession>
<dbReference type="PANTHER" id="PTHR47396">
    <property type="entry name" value="TYPE I RESTRICTION ENZYME ECOKI R PROTEIN"/>
    <property type="match status" value="1"/>
</dbReference>
<dbReference type="GO" id="GO:0005829">
    <property type="term" value="C:cytosol"/>
    <property type="evidence" value="ECO:0007669"/>
    <property type="project" value="TreeGrafter"/>
</dbReference>
<dbReference type="AlphaFoldDB" id="A0A7X2LZN6"/>
<dbReference type="InterPro" id="IPR014001">
    <property type="entry name" value="Helicase_ATP-bd"/>
</dbReference>
<dbReference type="SUPFAM" id="SSF52540">
    <property type="entry name" value="P-loop containing nucleoside triphosphate hydrolases"/>
    <property type="match status" value="1"/>
</dbReference>
<dbReference type="PROSITE" id="PS51192">
    <property type="entry name" value="HELICASE_ATP_BIND_1"/>
    <property type="match status" value="1"/>
</dbReference>
<dbReference type="Pfam" id="PF04851">
    <property type="entry name" value="ResIII"/>
    <property type="match status" value="1"/>
</dbReference>
<dbReference type="Gene3D" id="3.40.50.300">
    <property type="entry name" value="P-loop containing nucleotide triphosphate hydrolases"/>
    <property type="match status" value="1"/>
</dbReference>
<evidence type="ECO:0000259" key="1">
    <source>
        <dbReference type="PROSITE" id="PS51192"/>
    </source>
</evidence>
<proteinExistence type="predicted"/>
<keyword evidence="2" id="KW-0547">Nucleotide-binding</keyword>
<gene>
    <name evidence="2" type="ORF">GJU40_08200</name>
</gene>
<dbReference type="InterPro" id="IPR006935">
    <property type="entry name" value="Helicase/UvrB_N"/>
</dbReference>
<keyword evidence="3" id="KW-1185">Reference proteome</keyword>
<keyword evidence="2" id="KW-0067">ATP-binding</keyword>
<keyword evidence="2" id="KW-0347">Helicase</keyword>
<dbReference type="GO" id="GO:0003677">
    <property type="term" value="F:DNA binding"/>
    <property type="evidence" value="ECO:0007669"/>
    <property type="project" value="InterPro"/>
</dbReference>
<dbReference type="SMART" id="SM00487">
    <property type="entry name" value="DEXDc"/>
    <property type="match status" value="1"/>
</dbReference>
<evidence type="ECO:0000313" key="2">
    <source>
        <dbReference type="EMBL" id="MRX72142.1"/>
    </source>
</evidence>
<keyword evidence="2" id="KW-0378">Hydrolase</keyword>
<dbReference type="GO" id="GO:0004386">
    <property type="term" value="F:helicase activity"/>
    <property type="evidence" value="ECO:0007669"/>
    <property type="project" value="UniProtKB-KW"/>
</dbReference>
<dbReference type="PANTHER" id="PTHR47396:SF1">
    <property type="entry name" value="ATP-DEPENDENT HELICASE IRC3-RELATED"/>
    <property type="match status" value="1"/>
</dbReference>